<evidence type="ECO:0000256" key="2">
    <source>
        <dbReference type="SAM" id="MobiDB-lite"/>
    </source>
</evidence>
<dbReference type="InterPro" id="IPR037401">
    <property type="entry name" value="SnoaL-like"/>
</dbReference>
<evidence type="ECO:0000259" key="3">
    <source>
        <dbReference type="Pfam" id="PF12680"/>
    </source>
</evidence>
<dbReference type="PRINTS" id="PR00411">
    <property type="entry name" value="PNDRDTASEI"/>
</dbReference>
<dbReference type="Proteomes" id="UP000235994">
    <property type="component" value="Unassembled WGS sequence"/>
</dbReference>
<name>A0A2N8KHS8_9BURK</name>
<dbReference type="SUPFAM" id="SSF54427">
    <property type="entry name" value="NTF2-like"/>
    <property type="match status" value="1"/>
</dbReference>
<evidence type="ECO:0000256" key="1">
    <source>
        <dbReference type="ARBA" id="ARBA00023002"/>
    </source>
</evidence>
<dbReference type="InterPro" id="IPR036188">
    <property type="entry name" value="FAD/NAD-bd_sf"/>
</dbReference>
<protein>
    <submittedName>
        <fullName evidence="4">FAD-dependent oxidoreductase</fullName>
    </submittedName>
</protein>
<dbReference type="Pfam" id="PF13738">
    <property type="entry name" value="Pyr_redox_3"/>
    <property type="match status" value="1"/>
</dbReference>
<accession>A0A2N8KHS8</accession>
<feature type="region of interest" description="Disordered" evidence="2">
    <location>
        <begin position="307"/>
        <end position="326"/>
    </location>
</feature>
<keyword evidence="5" id="KW-1185">Reference proteome</keyword>
<feature type="domain" description="SnoaL-like" evidence="3">
    <location>
        <begin position="16"/>
        <end position="114"/>
    </location>
</feature>
<feature type="region of interest" description="Disordered" evidence="2">
    <location>
        <begin position="125"/>
        <end position="148"/>
    </location>
</feature>
<dbReference type="SUPFAM" id="SSF51905">
    <property type="entry name" value="FAD/NAD(P)-binding domain"/>
    <property type="match status" value="2"/>
</dbReference>
<proteinExistence type="predicted"/>
<dbReference type="InterPro" id="IPR050982">
    <property type="entry name" value="Auxin_biosynth/cation_transpt"/>
</dbReference>
<gene>
    <name evidence="4" type="ORF">C1I89_18680</name>
</gene>
<dbReference type="Gene3D" id="3.10.450.50">
    <property type="match status" value="1"/>
</dbReference>
<evidence type="ECO:0000313" key="5">
    <source>
        <dbReference type="Proteomes" id="UP000235994"/>
    </source>
</evidence>
<evidence type="ECO:0000313" key="4">
    <source>
        <dbReference type="EMBL" id="PND33006.1"/>
    </source>
</evidence>
<reference evidence="4 5" key="1">
    <citation type="submission" date="2018-01" db="EMBL/GenBank/DDBJ databases">
        <title>The draft genome of an aniline degradation strain ANB-1.</title>
        <authorList>
            <person name="Zhang L."/>
            <person name="Jiang J."/>
        </authorList>
    </citation>
    <scope>NUCLEOTIDE SEQUENCE [LARGE SCALE GENOMIC DNA]</scope>
    <source>
        <strain evidence="4 5">ANB-1</strain>
    </source>
</reference>
<dbReference type="EMBL" id="POQS01000004">
    <property type="protein sequence ID" value="PND33006.1"/>
    <property type="molecule type" value="Genomic_DNA"/>
</dbReference>
<dbReference type="RefSeq" id="WP_102774109.1">
    <property type="nucleotide sequence ID" value="NZ_POQS01000004.1"/>
</dbReference>
<sequence>MQTDQAGAALEALLGRLNTALGNKDVDAVAALFQDECYWRDLVLFTWNLRTLEGRDQIRDMLRHQLEQVEPVRFNLDPKEAVSDDDGLLQGWIEIETNRARGYGHIRVRDGRIWTLLTTMSELKGHEEPSGVRRPKGAEHGSSRTRQTWLEKREQEAAELGYRTQPYVLIIGGGQGGIALGARLRQLDVPTLIIEKNERAGDSWRKRYKSLCLHDPVWYDHLPYIPFPENWPIFAPKDKIGDWLEMYTRIMELNYWTSSTCQSARYDEDKQEWEVTVLRDGEPVVLRPKQLVLATGMSGKPNIPRFPGQDEFRGEQHHSSRHPGPDAYRGKNVVVIGANNSAHDICAALWEAGAHVTMVQRSSTHIVRSDTLMDIGLGALYSEQALANGMTTRKADLTFASLPYKIMAQFQIPLYERMRERDAEFYNKLEAAGFMLDWGDDGSGLFMKYLRRGSGYYIDVGACDLIIDGSIKLQSRTDVSHLTRDAVVLKNGVSLPADLVVYATGYGSMNGWAADLISREVADKVGKCWGLGSDTTKDPGPWEGEQRNMWKPTQQQALWFHGGNLHQSRHYSQYLSLQLKARQAGIPVQVYGLQEVHHKQ</sequence>
<dbReference type="PANTHER" id="PTHR43539">
    <property type="entry name" value="FLAVIN-BINDING MONOOXYGENASE-LIKE PROTEIN (AFU_ORTHOLOGUE AFUA_4G09220)"/>
    <property type="match status" value="1"/>
</dbReference>
<dbReference type="AlphaFoldDB" id="A0A2N8KHS8"/>
<dbReference type="Pfam" id="PF12680">
    <property type="entry name" value="SnoaL_2"/>
    <property type="match status" value="1"/>
</dbReference>
<organism evidence="4 5">
    <name type="scientific">Achromobacter pulmonis</name>
    <dbReference type="NCBI Taxonomy" id="1389932"/>
    <lineage>
        <taxon>Bacteria</taxon>
        <taxon>Pseudomonadati</taxon>
        <taxon>Pseudomonadota</taxon>
        <taxon>Betaproteobacteria</taxon>
        <taxon>Burkholderiales</taxon>
        <taxon>Alcaligenaceae</taxon>
        <taxon>Achromobacter</taxon>
    </lineage>
</organism>
<feature type="compositionally biased region" description="Basic and acidic residues" evidence="2">
    <location>
        <begin position="125"/>
        <end position="142"/>
    </location>
</feature>
<dbReference type="Gene3D" id="3.50.50.60">
    <property type="entry name" value="FAD/NAD(P)-binding domain"/>
    <property type="match status" value="1"/>
</dbReference>
<dbReference type="GO" id="GO:0050660">
    <property type="term" value="F:flavin adenine dinucleotide binding"/>
    <property type="evidence" value="ECO:0007669"/>
    <property type="project" value="TreeGrafter"/>
</dbReference>
<dbReference type="PANTHER" id="PTHR43539:SF68">
    <property type="entry name" value="FLAVIN-BINDING MONOOXYGENASE-LIKE PROTEIN (AFU_ORTHOLOGUE AFUA_4G09220)"/>
    <property type="match status" value="1"/>
</dbReference>
<comment type="caution">
    <text evidence="4">The sequence shown here is derived from an EMBL/GenBank/DDBJ whole genome shotgun (WGS) entry which is preliminary data.</text>
</comment>
<keyword evidence="1" id="KW-0560">Oxidoreductase</keyword>
<dbReference type="InterPro" id="IPR032710">
    <property type="entry name" value="NTF2-like_dom_sf"/>
</dbReference>
<feature type="compositionally biased region" description="Basic and acidic residues" evidence="2">
    <location>
        <begin position="308"/>
        <end position="318"/>
    </location>
</feature>
<dbReference type="GO" id="GO:0004497">
    <property type="term" value="F:monooxygenase activity"/>
    <property type="evidence" value="ECO:0007669"/>
    <property type="project" value="TreeGrafter"/>
</dbReference>